<evidence type="ECO:0000256" key="3">
    <source>
        <dbReference type="ARBA" id="ARBA00007658"/>
    </source>
</evidence>
<dbReference type="GO" id="GO:0016020">
    <property type="term" value="C:membrane"/>
    <property type="evidence" value="ECO:0007669"/>
    <property type="project" value="InterPro"/>
</dbReference>
<dbReference type="Gene3D" id="1.50.10.10">
    <property type="match status" value="1"/>
</dbReference>
<evidence type="ECO:0000313" key="15">
    <source>
        <dbReference type="EMBL" id="CAL5130234.1"/>
    </source>
</evidence>
<keyword evidence="14" id="KW-0812">Transmembrane</keyword>
<reference evidence="15" key="1">
    <citation type="submission" date="2024-06" db="EMBL/GenBank/DDBJ databases">
        <authorList>
            <person name="Liu X."/>
            <person name="Lenzi L."/>
            <person name="Haldenby T S."/>
            <person name="Uol C."/>
        </authorList>
    </citation>
    <scope>NUCLEOTIDE SEQUENCE</scope>
</reference>
<feature type="active site" description="Proton donor" evidence="10">
    <location>
        <position position="172"/>
    </location>
</feature>
<keyword evidence="6 11" id="KW-0106">Calcium</keyword>
<keyword evidence="14" id="KW-1133">Transmembrane helix</keyword>
<comment type="catalytic activity">
    <reaction evidence="8">
        <text>N(4)-(alpha-D-Man-(1-&gt;2)-alpha-D-Man-(1-&gt;2)-alpha-D-Man-(1-&gt;3)-[alpha-D-Man-(1-&gt;3)-[alpha-D-Man-(1-&gt;2)-alpha-D-Man-(1-&gt;6)]-alpha-D-Man-(1-&gt;6)]-beta-D-Man-(1-&gt;4)-beta-D-GlcNAc-(1-&gt;4)-beta-D-GlcNAc)-L-asparaginyl-[protein] (N-glucan mannose isomer 8A1,2,3B1,3) + 3 H2O = N(4)-(alpha-D-Man-(1-&gt;3)-[alpha-D-Man-(1-&gt;3)-[alpha-D-Man-(1-&gt;6)]-alpha-D-Man-(1-&gt;6)]-beta-D-Man-(1-&gt;4)-beta-D-GlcNAc-(1-&gt;4)-beta-D-GlcNAc)-L-asparaginyl-[protein] (N-glucan mannose isomer 5A1,2) + 3 beta-D-mannose</text>
        <dbReference type="Rhea" id="RHEA:56028"/>
        <dbReference type="Rhea" id="RHEA-COMP:14358"/>
        <dbReference type="Rhea" id="RHEA-COMP:14367"/>
        <dbReference type="ChEBI" id="CHEBI:15377"/>
        <dbReference type="ChEBI" id="CHEBI:28563"/>
        <dbReference type="ChEBI" id="CHEBI:59087"/>
        <dbReference type="ChEBI" id="CHEBI:60628"/>
        <dbReference type="EC" id="3.2.1.113"/>
    </reaction>
</comment>
<evidence type="ECO:0000256" key="12">
    <source>
        <dbReference type="PIRSR" id="PIRSR601382-3"/>
    </source>
</evidence>
<evidence type="ECO:0000256" key="13">
    <source>
        <dbReference type="RuleBase" id="RU361193"/>
    </source>
</evidence>
<organism evidence="15 16">
    <name type="scientific">Calicophoron daubneyi</name>
    <name type="common">Rumen fluke</name>
    <name type="synonym">Paramphistomum daubneyi</name>
    <dbReference type="NCBI Taxonomy" id="300641"/>
    <lineage>
        <taxon>Eukaryota</taxon>
        <taxon>Metazoa</taxon>
        <taxon>Spiralia</taxon>
        <taxon>Lophotrochozoa</taxon>
        <taxon>Platyhelminthes</taxon>
        <taxon>Trematoda</taxon>
        <taxon>Digenea</taxon>
        <taxon>Plagiorchiida</taxon>
        <taxon>Pronocephalata</taxon>
        <taxon>Paramphistomoidea</taxon>
        <taxon>Paramphistomidae</taxon>
        <taxon>Calicophoron</taxon>
    </lineage>
</organism>
<keyword evidence="14" id="KW-0472">Membrane</keyword>
<dbReference type="PRINTS" id="PR00747">
    <property type="entry name" value="GLYHDRLASE47"/>
</dbReference>
<evidence type="ECO:0000256" key="11">
    <source>
        <dbReference type="PIRSR" id="PIRSR601382-2"/>
    </source>
</evidence>
<dbReference type="GO" id="GO:0004571">
    <property type="term" value="F:mannosyl-oligosaccharide 1,2-alpha-mannosidase activity"/>
    <property type="evidence" value="ECO:0007669"/>
    <property type="project" value="UniProtKB-EC"/>
</dbReference>
<dbReference type="GO" id="GO:0005509">
    <property type="term" value="F:calcium ion binding"/>
    <property type="evidence" value="ECO:0007669"/>
    <property type="project" value="InterPro"/>
</dbReference>
<dbReference type="PANTHER" id="PTHR11742:SF55">
    <property type="entry name" value="ENDOPLASMIC RETICULUM MANNOSYL-OLIGOSACCHARIDE 1,2-ALPHA-MANNOSIDASE"/>
    <property type="match status" value="1"/>
</dbReference>
<keyword evidence="5 13" id="KW-0378">Hydrolase</keyword>
<gene>
    <name evidence="15" type="ORF">CDAUBV1_LOCUS1656</name>
</gene>
<dbReference type="AlphaFoldDB" id="A0AAV2T271"/>
<protein>
    <recommendedName>
        <fullName evidence="13">alpha-1,2-Mannosidase</fullName>
        <ecNumber evidence="13">3.2.1.-</ecNumber>
    </recommendedName>
</protein>
<evidence type="ECO:0000256" key="14">
    <source>
        <dbReference type="SAM" id="Phobius"/>
    </source>
</evidence>
<dbReference type="InterPro" id="IPR001382">
    <property type="entry name" value="Glyco_hydro_47"/>
</dbReference>
<feature type="active site" description="Proton donor" evidence="10">
    <location>
        <position position="412"/>
    </location>
</feature>
<feature type="active site" evidence="10">
    <location>
        <position position="440"/>
    </location>
</feature>
<evidence type="ECO:0000256" key="1">
    <source>
        <dbReference type="ARBA" id="ARBA00001913"/>
    </source>
</evidence>
<dbReference type="InterPro" id="IPR050749">
    <property type="entry name" value="Glycosyl_Hydrolase_47"/>
</dbReference>
<feature type="disulfide bond" evidence="12">
    <location>
        <begin position="369"/>
        <end position="398"/>
    </location>
</feature>
<evidence type="ECO:0000256" key="10">
    <source>
        <dbReference type="PIRSR" id="PIRSR601382-1"/>
    </source>
</evidence>
<evidence type="ECO:0000256" key="8">
    <source>
        <dbReference type="ARBA" id="ARBA00047669"/>
    </source>
</evidence>
<comment type="catalytic activity">
    <reaction evidence="9">
        <text>N(4)-(alpha-D-Man-(1-&gt;2)-alpha-D-Man-(1-&gt;2)-alpha-D-Man-(1-&gt;3)-[alpha-D-Man-(1-&gt;2)-alpha-D-Man-(1-&gt;3)-[alpha-D-Man-(1-&gt;2)-alpha-D-Man-(1-&gt;6)]-alpha-D-Man-(1-&gt;6)]-beta-D-Man-(1-&gt;4)-beta-D-GlcNAc-(1-&gt;4)-beta-D-GlcNAc)-L-asparaginyl-[protein] (N-glucan mannose isomer 9A1,2,3B1,2,3) + 4 H2O = N(4)-(alpha-D-Man-(1-&gt;3)-[alpha-D-Man-(1-&gt;3)-[alpha-D-Man-(1-&gt;6)]-alpha-D-Man-(1-&gt;6)]-beta-D-Man-(1-&gt;4)-beta-D-GlcNAc-(1-&gt;4)-beta-D-GlcNAc)-L-asparaginyl-[protein] (N-glucan mannose isomer 5A1,2) + 4 beta-D-mannose</text>
        <dbReference type="Rhea" id="RHEA:56008"/>
        <dbReference type="Rhea" id="RHEA-COMP:14356"/>
        <dbReference type="Rhea" id="RHEA-COMP:14367"/>
        <dbReference type="ChEBI" id="CHEBI:15377"/>
        <dbReference type="ChEBI" id="CHEBI:28563"/>
        <dbReference type="ChEBI" id="CHEBI:59087"/>
        <dbReference type="ChEBI" id="CHEBI:139493"/>
        <dbReference type="EC" id="3.2.1.113"/>
    </reaction>
</comment>
<dbReference type="Pfam" id="PF01532">
    <property type="entry name" value="Glyco_hydro_47"/>
    <property type="match status" value="1"/>
</dbReference>
<evidence type="ECO:0000256" key="7">
    <source>
        <dbReference type="ARBA" id="ARBA00023157"/>
    </source>
</evidence>
<comment type="similarity">
    <text evidence="3 13">Belongs to the glycosyl hydrolase 47 family.</text>
</comment>
<feature type="transmembrane region" description="Helical" evidence="14">
    <location>
        <begin position="48"/>
        <end position="66"/>
    </location>
</feature>
<dbReference type="EC" id="3.2.1.-" evidence="13"/>
<evidence type="ECO:0000256" key="5">
    <source>
        <dbReference type="ARBA" id="ARBA00022801"/>
    </source>
</evidence>
<evidence type="ECO:0000256" key="2">
    <source>
        <dbReference type="ARBA" id="ARBA00004922"/>
    </source>
</evidence>
<name>A0AAV2T271_CALDB</name>
<dbReference type="EMBL" id="CAXLJL010000058">
    <property type="protein sequence ID" value="CAL5130234.1"/>
    <property type="molecule type" value="Genomic_DNA"/>
</dbReference>
<dbReference type="PANTHER" id="PTHR11742">
    <property type="entry name" value="MANNOSYL-OLIGOSACCHARIDE ALPHA-1,2-MANNOSIDASE-RELATED"/>
    <property type="match status" value="1"/>
</dbReference>
<dbReference type="InterPro" id="IPR012341">
    <property type="entry name" value="6hp_glycosidase-like_sf"/>
</dbReference>
<comment type="pathway">
    <text evidence="2">Protein modification; protein glycosylation.</text>
</comment>
<comment type="cofactor">
    <cofactor evidence="1 11">
        <name>Ca(2+)</name>
        <dbReference type="ChEBI" id="CHEBI:29108"/>
    </cofactor>
</comment>
<evidence type="ECO:0000256" key="6">
    <source>
        <dbReference type="ARBA" id="ARBA00022837"/>
    </source>
</evidence>
<dbReference type="Proteomes" id="UP001497525">
    <property type="component" value="Unassembled WGS sequence"/>
</dbReference>
<keyword evidence="13" id="KW-0326">Glycosidase</keyword>
<feature type="active site" evidence="10">
    <location>
        <position position="304"/>
    </location>
</feature>
<dbReference type="InterPro" id="IPR036026">
    <property type="entry name" value="Seven-hairpin_glycosidases"/>
</dbReference>
<keyword evidence="4 11" id="KW-0479">Metal-binding</keyword>
<evidence type="ECO:0000313" key="16">
    <source>
        <dbReference type="Proteomes" id="UP001497525"/>
    </source>
</evidence>
<comment type="caution">
    <text evidence="15">The sequence shown here is derived from an EMBL/GenBank/DDBJ whole genome shotgun (WGS) entry which is preliminary data.</text>
</comment>
<evidence type="ECO:0000256" key="4">
    <source>
        <dbReference type="ARBA" id="ARBA00022723"/>
    </source>
</evidence>
<feature type="binding site" evidence="11">
    <location>
        <position position="529"/>
    </location>
    <ligand>
        <name>Ca(2+)</name>
        <dbReference type="ChEBI" id="CHEBI:29108"/>
    </ligand>
</feature>
<proteinExistence type="inferred from homology"/>
<dbReference type="GO" id="GO:0005975">
    <property type="term" value="P:carbohydrate metabolic process"/>
    <property type="evidence" value="ECO:0007669"/>
    <property type="project" value="InterPro"/>
</dbReference>
<sequence>MPLRLIYGKTVNNIFEPFTKKSYSPSCQLNLMRFSSVHCSRGRRWKSIVIQFSIIVLILNFTWWSMLNLLQDDGGKLVLKVTIIDPYLELASEVREATLDSWNAYKEHAWGLDELRPISQTGRIWMGTALTMVDSLDTLWIMNLRHEFAKARQWITEKLKFDLNDDHINVFEITIRVLGGLLSAYSLSEERVFLEKAETLGSKLQATFDSQSVLPNVNINLALQVSGPAPWTNDQSLAEVSSLQLELNQLTAVTGNITYALKGGKILKHLHTVKKHRGLLNTEFSTKTGEPREYSRITMGARGDSYYEYLLKVWIQNGKTADFLKQDYIAAVDGIKELLVGYSQPSGFLFVGELNGSKKRIPSMEHLVCFLPGTLAYGVYHGMPADHLQIAEGLMRTCYEMYRQMPKHLSPERVIFSEAPDSKLDIQTTPGSRSNVLRPETMESLFYMYRITRNSTYRDWGKSIFQAFQQHAHLPSGGYASVQDVTSTESKNNDEMNSFWIAETLKYAYLLFNETAASLFPFDRWVFNTEAHPLPIHTTPNRLIQKAYQ</sequence>
<dbReference type="GO" id="GO:0005783">
    <property type="term" value="C:endoplasmic reticulum"/>
    <property type="evidence" value="ECO:0007669"/>
    <property type="project" value="TreeGrafter"/>
</dbReference>
<evidence type="ECO:0000256" key="9">
    <source>
        <dbReference type="ARBA" id="ARBA00048605"/>
    </source>
</evidence>
<keyword evidence="7 12" id="KW-1015">Disulfide bond</keyword>
<accession>A0AAV2T271</accession>
<dbReference type="SUPFAM" id="SSF48225">
    <property type="entry name" value="Seven-hairpin glycosidases"/>
    <property type="match status" value="1"/>
</dbReference>